<evidence type="ECO:0000313" key="1">
    <source>
        <dbReference type="EMBL" id="GAA4904962.1"/>
    </source>
</evidence>
<proteinExistence type="predicted"/>
<reference evidence="2" key="1">
    <citation type="journal article" date="2019" name="Int. J. Syst. Evol. Microbiol.">
        <title>The Global Catalogue of Microorganisms (GCM) 10K type strain sequencing project: providing services to taxonomists for standard genome sequencing and annotation.</title>
        <authorList>
            <consortium name="The Broad Institute Genomics Platform"/>
            <consortium name="The Broad Institute Genome Sequencing Center for Infectious Disease"/>
            <person name="Wu L."/>
            <person name="Ma J."/>
        </authorList>
    </citation>
    <scope>NUCLEOTIDE SEQUENCE [LARGE SCALE GENOMIC DNA]</scope>
    <source>
        <strain evidence="2">JCM 18283</strain>
    </source>
</reference>
<dbReference type="RefSeq" id="WP_345329273.1">
    <property type="nucleotide sequence ID" value="NZ_BAABJI010000001.1"/>
</dbReference>
<dbReference type="SUPFAM" id="SSF46785">
    <property type="entry name" value="Winged helix' DNA-binding domain"/>
    <property type="match status" value="1"/>
</dbReference>
<dbReference type="Pfam" id="PF02082">
    <property type="entry name" value="Rrf2"/>
    <property type="match status" value="1"/>
</dbReference>
<dbReference type="PROSITE" id="PS51197">
    <property type="entry name" value="HTH_RRF2_2"/>
    <property type="match status" value="1"/>
</dbReference>
<organism evidence="1 2">
    <name type="scientific">Mucilaginibacter defluvii</name>
    <dbReference type="NCBI Taxonomy" id="1196019"/>
    <lineage>
        <taxon>Bacteria</taxon>
        <taxon>Pseudomonadati</taxon>
        <taxon>Bacteroidota</taxon>
        <taxon>Sphingobacteriia</taxon>
        <taxon>Sphingobacteriales</taxon>
        <taxon>Sphingobacteriaceae</taxon>
        <taxon>Mucilaginibacter</taxon>
    </lineage>
</organism>
<protein>
    <submittedName>
        <fullName evidence="1">Rrf2 family transcriptional regulator</fullName>
    </submittedName>
</protein>
<dbReference type="Proteomes" id="UP001501436">
    <property type="component" value="Unassembled WGS sequence"/>
</dbReference>
<accession>A0ABP9FTP4</accession>
<dbReference type="PANTHER" id="PTHR33221:SF15">
    <property type="entry name" value="HTH-TYPE TRANSCRIPTIONAL REGULATOR YWGB-RELATED"/>
    <property type="match status" value="1"/>
</dbReference>
<keyword evidence="2" id="KW-1185">Reference proteome</keyword>
<comment type="caution">
    <text evidence="1">The sequence shown here is derived from an EMBL/GenBank/DDBJ whole genome shotgun (WGS) entry which is preliminary data.</text>
</comment>
<dbReference type="Gene3D" id="1.10.10.10">
    <property type="entry name" value="Winged helix-like DNA-binding domain superfamily/Winged helix DNA-binding domain"/>
    <property type="match status" value="1"/>
</dbReference>
<dbReference type="InterPro" id="IPR000944">
    <property type="entry name" value="Tscrpt_reg_Rrf2"/>
</dbReference>
<dbReference type="PANTHER" id="PTHR33221">
    <property type="entry name" value="WINGED HELIX-TURN-HELIX TRANSCRIPTIONAL REGULATOR, RRF2 FAMILY"/>
    <property type="match status" value="1"/>
</dbReference>
<dbReference type="InterPro" id="IPR036388">
    <property type="entry name" value="WH-like_DNA-bd_sf"/>
</dbReference>
<gene>
    <name evidence="1" type="ORF">GCM10023313_04490</name>
</gene>
<sequence length="136" mass="14804">MNNVRFATALHVLTLHYYVKDEMLTSEFIAGSMNVNAAVVRKEISNLRKAGLITTKEGKGGGTLLAKQAKDIRLSDVYNAIRQTSPLGKKNVPNPACPVGKQINAELDVLYNKAEEAMVSKLAATTLEAFCKPIIE</sequence>
<dbReference type="InterPro" id="IPR036390">
    <property type="entry name" value="WH_DNA-bd_sf"/>
</dbReference>
<dbReference type="EMBL" id="BAABJI010000001">
    <property type="protein sequence ID" value="GAA4904962.1"/>
    <property type="molecule type" value="Genomic_DNA"/>
</dbReference>
<name>A0ABP9FTP4_9SPHI</name>
<evidence type="ECO:0000313" key="2">
    <source>
        <dbReference type="Proteomes" id="UP001501436"/>
    </source>
</evidence>